<dbReference type="EMBL" id="BK016005">
    <property type="protein sequence ID" value="DAF89259.1"/>
    <property type="molecule type" value="Genomic_DNA"/>
</dbReference>
<name>A0A8S5U480_9CAUD</name>
<organism evidence="1">
    <name type="scientific">Siphoviridae sp. ct6GI21</name>
    <dbReference type="NCBI Taxonomy" id="2825340"/>
    <lineage>
        <taxon>Viruses</taxon>
        <taxon>Duplodnaviria</taxon>
        <taxon>Heunggongvirae</taxon>
        <taxon>Uroviricota</taxon>
        <taxon>Caudoviricetes</taxon>
    </lineage>
</organism>
<proteinExistence type="predicted"/>
<sequence length="77" mass="9086">MADTAKIMYKLQSALKQKGIIVCINTYQFYSNEKDRFIKMYILKRGEKQLLNTASQLQVINKLNEIWQEVKNEEGNK</sequence>
<reference evidence="1" key="1">
    <citation type="journal article" date="2021" name="Proc. Natl. Acad. Sci. U.S.A.">
        <title>A Catalog of Tens of Thousands of Viruses from Human Metagenomes Reveals Hidden Associations with Chronic Diseases.</title>
        <authorList>
            <person name="Tisza M.J."/>
            <person name="Buck C.B."/>
        </authorList>
    </citation>
    <scope>NUCLEOTIDE SEQUENCE</scope>
    <source>
        <strain evidence="1">Ct6GI21</strain>
    </source>
</reference>
<protein>
    <submittedName>
        <fullName evidence="1">Uncharacterized protein</fullName>
    </submittedName>
</protein>
<evidence type="ECO:0000313" key="1">
    <source>
        <dbReference type="EMBL" id="DAF89259.1"/>
    </source>
</evidence>
<accession>A0A8S5U480</accession>